<proteinExistence type="predicted"/>
<dbReference type="EMBL" id="LT991976">
    <property type="protein sequence ID" value="SPK72471.1"/>
    <property type="molecule type" value="Genomic_DNA"/>
</dbReference>
<evidence type="ECO:0000313" key="2">
    <source>
        <dbReference type="Proteomes" id="UP000255505"/>
    </source>
</evidence>
<organism evidence="1 2">
    <name type="scientific">Cupriavidus taiwanensis</name>
    <dbReference type="NCBI Taxonomy" id="164546"/>
    <lineage>
        <taxon>Bacteria</taxon>
        <taxon>Pseudomonadati</taxon>
        <taxon>Pseudomonadota</taxon>
        <taxon>Betaproteobacteria</taxon>
        <taxon>Burkholderiales</taxon>
        <taxon>Burkholderiaceae</taxon>
        <taxon>Cupriavidus</taxon>
    </lineage>
</organism>
<name>A0A375IET7_9BURK</name>
<dbReference type="Proteomes" id="UP000255505">
    <property type="component" value="Chromosome I"/>
</dbReference>
<sequence>MRLQSCLLRHQFFVSCHSLFSFPVKGCRYKVVYIQYQLCHTIIFILPV</sequence>
<evidence type="ECO:0000313" key="1">
    <source>
        <dbReference type="EMBL" id="SPK72471.1"/>
    </source>
</evidence>
<reference evidence="1 2" key="1">
    <citation type="submission" date="2018-01" db="EMBL/GenBank/DDBJ databases">
        <authorList>
            <person name="Gaut B.S."/>
            <person name="Morton B.R."/>
            <person name="Clegg M.T."/>
            <person name="Duvall M.R."/>
        </authorList>
    </citation>
    <scope>NUCLEOTIDE SEQUENCE [LARGE SCALE GENOMIC DNA]</scope>
    <source>
        <strain evidence="1">Cupriavidus taiwanensis LMG 19425</strain>
    </source>
</reference>
<accession>A0A375IET7</accession>
<protein>
    <submittedName>
        <fullName evidence="1">Uncharacterized protein</fullName>
    </submittedName>
</protein>
<dbReference type="AlphaFoldDB" id="A0A375IET7"/>
<gene>
    <name evidence="1" type="ORF">CT19425_70171</name>
</gene>